<dbReference type="InterPro" id="IPR042100">
    <property type="entry name" value="Bug_dom1"/>
</dbReference>
<evidence type="ECO:0000256" key="1">
    <source>
        <dbReference type="ARBA" id="ARBA00006987"/>
    </source>
</evidence>
<organism evidence="3 4">
    <name type="scientific">Nitrincola lacisaponensis</name>
    <dbReference type="NCBI Taxonomy" id="267850"/>
    <lineage>
        <taxon>Bacteria</taxon>
        <taxon>Pseudomonadati</taxon>
        <taxon>Pseudomonadota</taxon>
        <taxon>Gammaproteobacteria</taxon>
        <taxon>Oceanospirillales</taxon>
        <taxon>Oceanospirillaceae</taxon>
        <taxon>Nitrincola</taxon>
    </lineage>
</organism>
<dbReference type="OrthoDB" id="8970543at2"/>
<dbReference type="PANTHER" id="PTHR42928:SF5">
    <property type="entry name" value="BLR1237 PROTEIN"/>
    <property type="match status" value="1"/>
</dbReference>
<evidence type="ECO:0000313" key="4">
    <source>
        <dbReference type="Proteomes" id="UP000027318"/>
    </source>
</evidence>
<feature type="chain" id="PRO_5001623476" evidence="2">
    <location>
        <begin position="30"/>
        <end position="331"/>
    </location>
</feature>
<dbReference type="PIRSF" id="PIRSF017082">
    <property type="entry name" value="YflP"/>
    <property type="match status" value="1"/>
</dbReference>
<accession>A0A063Y694</accession>
<dbReference type="STRING" id="267850.ADINL_0292"/>
<name>A0A063Y694_9GAMM</name>
<gene>
    <name evidence="3" type="ORF">ADINL_0292</name>
</gene>
<comment type="caution">
    <text evidence="3">The sequence shown here is derived from an EMBL/GenBank/DDBJ whole genome shotgun (WGS) entry which is preliminary data.</text>
</comment>
<keyword evidence="4" id="KW-1185">Reference proteome</keyword>
<dbReference type="CDD" id="cd07012">
    <property type="entry name" value="PBP2_Bug_TTT"/>
    <property type="match status" value="1"/>
</dbReference>
<sequence length="331" mass="36342">MAISFRKTLKLAACALTLPLLISATSATASNYPNRPIEAVVGFGTGGSADRMTRIMSNHMSQELGVPVRVTNRPGAGTQIAANYILNAPDEGYHLFSSTFAPYLTNTILAGNATYSVEDFSYINFQWFDQDLIAVNKNSGYSSLAEVLEVIKNEPGKVRASVVQGSAGHLMARILLDAYDIPQNHLNLVTYNSGGEARTAVAGGQVDLVLISAQGSESIREFLTPLAIVSDERIEQWDVPTVNEALQPLNIEVPVLQGSMRGFAVSAEFERRHPERFNKLAQAMQNALAKKELQDELRSHEIGGVWIGPEKANQLMRENFETFRRYAHMLN</sequence>
<evidence type="ECO:0000313" key="3">
    <source>
        <dbReference type="EMBL" id="KDE41219.1"/>
    </source>
</evidence>
<dbReference type="InterPro" id="IPR005064">
    <property type="entry name" value="BUG"/>
</dbReference>
<dbReference type="RefSeq" id="WP_036543009.1">
    <property type="nucleotide sequence ID" value="NZ_JBKBNO010000006.1"/>
</dbReference>
<dbReference type="PATRIC" id="fig|267850.7.peg.288"/>
<dbReference type="SUPFAM" id="SSF53850">
    <property type="entry name" value="Periplasmic binding protein-like II"/>
    <property type="match status" value="1"/>
</dbReference>
<feature type="signal peptide" evidence="2">
    <location>
        <begin position="1"/>
        <end position="29"/>
    </location>
</feature>
<proteinExistence type="inferred from homology"/>
<dbReference type="AlphaFoldDB" id="A0A063Y694"/>
<dbReference type="Pfam" id="PF03401">
    <property type="entry name" value="TctC"/>
    <property type="match status" value="1"/>
</dbReference>
<evidence type="ECO:0000256" key="2">
    <source>
        <dbReference type="SAM" id="SignalP"/>
    </source>
</evidence>
<dbReference type="Gene3D" id="3.40.190.10">
    <property type="entry name" value="Periplasmic binding protein-like II"/>
    <property type="match status" value="1"/>
</dbReference>
<dbReference type="EMBL" id="JMSZ01000007">
    <property type="protein sequence ID" value="KDE41219.1"/>
    <property type="molecule type" value="Genomic_DNA"/>
</dbReference>
<dbReference type="PANTHER" id="PTHR42928">
    <property type="entry name" value="TRICARBOXYLATE-BINDING PROTEIN"/>
    <property type="match status" value="1"/>
</dbReference>
<dbReference type="Gene3D" id="3.40.190.150">
    <property type="entry name" value="Bordetella uptake gene, domain 1"/>
    <property type="match status" value="1"/>
</dbReference>
<keyword evidence="2" id="KW-0732">Signal</keyword>
<protein>
    <submittedName>
        <fullName evidence="3">Putative exported protein</fullName>
    </submittedName>
</protein>
<comment type="similarity">
    <text evidence="1">Belongs to the UPF0065 (bug) family.</text>
</comment>
<dbReference type="Proteomes" id="UP000027318">
    <property type="component" value="Unassembled WGS sequence"/>
</dbReference>
<reference evidence="3 4" key="1">
    <citation type="journal article" date="2005" name="Int. J. Syst. Evol. Microbiol.">
        <title>Nitrincola lacisaponensis gen. nov., sp. nov., a novel alkaliphilic bacterium isolated from an alkaline, saline lake.</title>
        <authorList>
            <person name="Dimitriu P.A."/>
            <person name="Shukla S.K."/>
            <person name="Conradt J."/>
            <person name="Marquez M.C."/>
            <person name="Ventosa A."/>
            <person name="Maglia A."/>
            <person name="Peyton B.M."/>
            <person name="Pinkart H.C."/>
            <person name="Mormile M.R."/>
        </authorList>
    </citation>
    <scope>NUCLEOTIDE SEQUENCE [LARGE SCALE GENOMIC DNA]</scope>
    <source>
        <strain evidence="3 4">4CA</strain>
    </source>
</reference>